<evidence type="ECO:0000313" key="2">
    <source>
        <dbReference type="EMBL" id="AII10398.1"/>
    </source>
</evidence>
<keyword evidence="2" id="KW-0614">Plasmid</keyword>
<reference evidence="2 3" key="1">
    <citation type="submission" date="2014-07" db="EMBL/GenBank/DDBJ databases">
        <title>Genome Sequence of Rhodococcus opacus Strain R7, a Biodegrader of Mono- and Polycyclic Aromatic Hydrocarbons.</title>
        <authorList>
            <person name="Di Gennaro P."/>
            <person name="Zampolli J."/>
            <person name="Presti I."/>
            <person name="Cappelletti M."/>
            <person name="D'Ursi P."/>
            <person name="Orro A."/>
            <person name="Mezzelani A."/>
            <person name="Milanesi L."/>
        </authorList>
    </citation>
    <scope>NUCLEOTIDE SEQUENCE [LARGE SCALE GENOMIC DNA]</scope>
    <source>
        <strain evidence="2 3">R7</strain>
        <plasmid evidence="2">pPDG1</plasmid>
    </source>
</reference>
<feature type="chain" id="PRO_5001711492" evidence="1">
    <location>
        <begin position="34"/>
        <end position="178"/>
    </location>
</feature>
<dbReference type="Proteomes" id="UP000028488">
    <property type="component" value="Plasmid pPDG1"/>
</dbReference>
<keyword evidence="1" id="KW-0732">Signal</keyword>
<sequence length="178" mass="18337">MKLRTLARTSATALAAATIALAPVLALAPAAGAAPQVFPFGTTITSNASKNVVSITGVATGSDSDTGTPITQIALTYTAGDQAIEGWQLMWPTLTYGAAGTPAEHNYTYSSDLFSGVVAPHTTVTLKYAYDVTYTDLNPATLSAGIGFYEDYVWSGDLASRITPPPPAPKPFGGIFGS</sequence>
<dbReference type="EMBL" id="CP008948">
    <property type="protein sequence ID" value="AII10398.1"/>
    <property type="molecule type" value="Genomic_DNA"/>
</dbReference>
<name>A0A076EYD2_RHOOP</name>
<protein>
    <submittedName>
        <fullName evidence="2">Uncharacterized protein</fullName>
    </submittedName>
</protein>
<proteinExistence type="predicted"/>
<geneLocation type="plasmid" evidence="2 3">
    <name>pPDG1</name>
</geneLocation>
<feature type="signal peptide" evidence="1">
    <location>
        <begin position="1"/>
        <end position="33"/>
    </location>
</feature>
<organism evidence="2 3">
    <name type="scientific">Rhodococcus opacus</name>
    <name type="common">Nocardia opaca</name>
    <dbReference type="NCBI Taxonomy" id="37919"/>
    <lineage>
        <taxon>Bacteria</taxon>
        <taxon>Bacillati</taxon>
        <taxon>Actinomycetota</taxon>
        <taxon>Actinomycetes</taxon>
        <taxon>Mycobacteriales</taxon>
        <taxon>Nocardiaceae</taxon>
        <taxon>Rhodococcus</taxon>
    </lineage>
</organism>
<dbReference type="RefSeq" id="WP_128642494.1">
    <property type="nucleotide sequence ID" value="NZ_CP008948.1"/>
</dbReference>
<evidence type="ECO:0000313" key="3">
    <source>
        <dbReference type="Proteomes" id="UP000028488"/>
    </source>
</evidence>
<dbReference type="AlphaFoldDB" id="A0A076EYD2"/>
<gene>
    <name evidence="2" type="ORF">EP51_39530</name>
</gene>
<evidence type="ECO:0000256" key="1">
    <source>
        <dbReference type="SAM" id="SignalP"/>
    </source>
</evidence>
<accession>A0A076EYD2</accession>